<evidence type="ECO:0000256" key="1">
    <source>
        <dbReference type="ARBA" id="ARBA00022500"/>
    </source>
</evidence>
<dbReference type="InterPro" id="IPR004089">
    <property type="entry name" value="MCPsignal_dom"/>
</dbReference>
<dbReference type="InterPro" id="IPR051310">
    <property type="entry name" value="MCP_chemotaxis"/>
</dbReference>
<dbReference type="Proteomes" id="UP001060368">
    <property type="component" value="Chromosome"/>
</dbReference>
<dbReference type="PANTHER" id="PTHR43531">
    <property type="entry name" value="PROTEIN ICFG"/>
    <property type="match status" value="1"/>
</dbReference>
<evidence type="ECO:0000256" key="2">
    <source>
        <dbReference type="ARBA" id="ARBA00029447"/>
    </source>
</evidence>
<dbReference type="Gene3D" id="3.30.450.20">
    <property type="entry name" value="PAS domain"/>
    <property type="match status" value="1"/>
</dbReference>
<dbReference type="PANTHER" id="PTHR43531:SF11">
    <property type="entry name" value="METHYL-ACCEPTING CHEMOTAXIS PROTEIN 3"/>
    <property type="match status" value="1"/>
</dbReference>
<evidence type="ECO:0000256" key="4">
    <source>
        <dbReference type="SAM" id="Coils"/>
    </source>
</evidence>
<dbReference type="GeneID" id="74306172"/>
<dbReference type="SUPFAM" id="SSF55785">
    <property type="entry name" value="PYP-like sensor domain (PAS domain)"/>
    <property type="match status" value="1"/>
</dbReference>
<dbReference type="SUPFAM" id="SSF58104">
    <property type="entry name" value="Methyl-accepting chemotaxis protein (MCP) signaling domain"/>
    <property type="match status" value="2"/>
</dbReference>
<proteinExistence type="inferred from homology"/>
<dbReference type="KEGG" id="mend:L6E24_00715"/>
<name>A0A9E7THD9_9EURY</name>
<dbReference type="SMART" id="SM00304">
    <property type="entry name" value="HAMP"/>
    <property type="match status" value="3"/>
</dbReference>
<dbReference type="GO" id="GO:0004888">
    <property type="term" value="F:transmembrane signaling receptor activity"/>
    <property type="evidence" value="ECO:0007669"/>
    <property type="project" value="TreeGrafter"/>
</dbReference>
<protein>
    <submittedName>
        <fullName evidence="7">Methyl-accepting chemotaxis protein</fullName>
    </submittedName>
</protein>
<dbReference type="InterPro" id="IPR003660">
    <property type="entry name" value="HAMP_dom"/>
</dbReference>
<feature type="domain" description="HAMP" evidence="6">
    <location>
        <begin position="416"/>
        <end position="468"/>
    </location>
</feature>
<evidence type="ECO:0000313" key="8">
    <source>
        <dbReference type="Proteomes" id="UP001060368"/>
    </source>
</evidence>
<keyword evidence="3" id="KW-0807">Transducer</keyword>
<keyword evidence="8" id="KW-1185">Reference proteome</keyword>
<feature type="coiled-coil region" evidence="4">
    <location>
        <begin position="2"/>
        <end position="29"/>
    </location>
</feature>
<dbReference type="Pfam" id="PF18947">
    <property type="entry name" value="HAMP_2"/>
    <property type="match status" value="6"/>
</dbReference>
<dbReference type="InterPro" id="IPR013656">
    <property type="entry name" value="PAS_4"/>
</dbReference>
<dbReference type="Gene3D" id="1.10.287.950">
    <property type="entry name" value="Methyl-accepting chemotaxis protein"/>
    <property type="match status" value="1"/>
</dbReference>
<dbReference type="Pfam" id="PF08448">
    <property type="entry name" value="PAS_4"/>
    <property type="match status" value="1"/>
</dbReference>
<keyword evidence="1" id="KW-0145">Chemotaxis</keyword>
<dbReference type="Gene3D" id="1.20.120.1530">
    <property type="match status" value="4"/>
</dbReference>
<keyword evidence="4" id="KW-0175">Coiled coil</keyword>
<feature type="domain" description="Methyl-accepting transducer" evidence="5">
    <location>
        <begin position="856"/>
        <end position="1092"/>
    </location>
</feature>
<dbReference type="AlphaFoldDB" id="A0A9E7THD9"/>
<sequence length="1142" mass="123592">MEENLQLKLKEYENKIDELTSSASLYKSILDAVPFPISVTDMDMNWIYMNPATARMANVDPERAKGTHCSSWGTAICNTENCAFKQLRRGKNDAFFDQTGQNFKCNMAYVRNESGQDIGMMEIVQDVSDMVRVTNYLNNEVSKAAENLELLADGNLDFKLDVAEADEHTREVRDQFVLINQSIGKARDAVQLLVEDSVMLGKAGVEGRLDTRADESRHNGEFRKIVQGVNNTLDAVVDPLNLAAENLDRISRGDIPDKITVQLNGDFNKIKDNLNQCIDAVNLLVKDAGTLAQAGIDGRLDTRADASKHNGDFAVIVNGVNNTLDAVVGPLGLSADVLDRISKGDIPEKINADFKGDFNKIKDNLNQCIDAVNLLVKDAGMLAEGAIEGRVDIRADATRHRGDFRKIVVGVNDTLAAIETPVKEITEITKNFAVNDYTRKVEGHYKGTFEEVAGAVNEVYETVNLAQRVAGNIAAGDLRDLSQLKSLGNGQGKLSHNDKLVPAFIGMIEVMKAFDIEFGRLVNFAAEGKTAMRANASEFNGIYSNIITGANQVLDNILTPLNEGFDALDRISHGNIELMTKVYNGDYEDIKNNINAIASVLQEFQKEFDKLIVYSQEGQLDKRGDPSKFEGAYADVIKGVNDTLDAILIPIGEGNRILDQVAHGKINELITQKYKGDHEAMKNNINGIALVLQAFEKELDMLIRAAVDGNLDKRGDSSKFEGAYGKVIDGANAIMEAIDVPVQETLRMANAYEACRFDTRVDESIAVKGDFLKLKNALNNVGVAVGAIVDEIQRIANEFEAGHFDTRVNERLNVVGDIVAIKQGLNNVGEVVSGTISEVKVAVDRVNRSSDEVSKGTDEVSRAAEGVATTSQNAANMTKQLLGRIEGINQQIADLSSSNEEIAGTSQEVLNRANEVVAIGKEAQVAGDDANVKMGKVEIIAKQSVDEINSLTEQIKEVNNVVKLINDIASQINLLALNAAIEAARAGEHGRGFAVVAGEVKNLAAEAREATGNIETVVSAVQANSIKTADAINLANNEIVDSVGSVNTAIKALNRIIDNAGQVTLDITEITRAIEDQASIANNVVVATENGMRMTKDVQGQAEELAALAEEASASIEEIGSAIHEVSGLSSGLKENMDKFRV</sequence>
<reference evidence="7" key="1">
    <citation type="submission" date="2022-04" db="EMBL/GenBank/DDBJ databases">
        <title>Complete genome of Methanoplanus endosymbiosus DSM 3599.</title>
        <authorList>
            <person name="Chen S.-C."/>
            <person name="You Y.-T."/>
            <person name="Zhou Y.-Z."/>
            <person name="Lai M.-C."/>
        </authorList>
    </citation>
    <scope>NUCLEOTIDE SEQUENCE</scope>
    <source>
        <strain evidence="7">DSM 3599</strain>
    </source>
</reference>
<dbReference type="RefSeq" id="WP_257742826.1">
    <property type="nucleotide sequence ID" value="NZ_CP096115.1"/>
</dbReference>
<dbReference type="GO" id="GO:0005886">
    <property type="term" value="C:plasma membrane"/>
    <property type="evidence" value="ECO:0007669"/>
    <property type="project" value="TreeGrafter"/>
</dbReference>
<dbReference type="GO" id="GO:0007165">
    <property type="term" value="P:signal transduction"/>
    <property type="evidence" value="ECO:0007669"/>
    <property type="project" value="UniProtKB-KW"/>
</dbReference>
<organism evidence="7 8">
    <name type="scientific">Methanoplanus endosymbiosus</name>
    <dbReference type="NCBI Taxonomy" id="33865"/>
    <lineage>
        <taxon>Archaea</taxon>
        <taxon>Methanobacteriati</taxon>
        <taxon>Methanobacteriota</taxon>
        <taxon>Stenosarchaea group</taxon>
        <taxon>Methanomicrobia</taxon>
        <taxon>Methanomicrobiales</taxon>
        <taxon>Methanomicrobiaceae</taxon>
        <taxon>Methanoplanus</taxon>
    </lineage>
</organism>
<accession>A0A9E7THD9</accession>
<evidence type="ECO:0000259" key="6">
    <source>
        <dbReference type="PROSITE" id="PS50885"/>
    </source>
</evidence>
<dbReference type="GO" id="GO:0006935">
    <property type="term" value="P:chemotaxis"/>
    <property type="evidence" value="ECO:0007669"/>
    <property type="project" value="TreeGrafter"/>
</dbReference>
<gene>
    <name evidence="7" type="ORF">L6E24_00715</name>
</gene>
<dbReference type="PROSITE" id="PS50885">
    <property type="entry name" value="HAMP"/>
    <property type="match status" value="1"/>
</dbReference>
<comment type="similarity">
    <text evidence="2">Belongs to the methyl-accepting chemotaxis (MCP) protein family.</text>
</comment>
<evidence type="ECO:0000313" key="7">
    <source>
        <dbReference type="EMBL" id="UUX92682.1"/>
    </source>
</evidence>
<dbReference type="SMART" id="SM00283">
    <property type="entry name" value="MA"/>
    <property type="match status" value="1"/>
</dbReference>
<dbReference type="Pfam" id="PF00015">
    <property type="entry name" value="MCPsignal"/>
    <property type="match status" value="1"/>
</dbReference>
<dbReference type="InterPro" id="IPR035965">
    <property type="entry name" value="PAS-like_dom_sf"/>
</dbReference>
<evidence type="ECO:0000256" key="3">
    <source>
        <dbReference type="PROSITE-ProRule" id="PRU00284"/>
    </source>
</evidence>
<dbReference type="PROSITE" id="PS50111">
    <property type="entry name" value="CHEMOTAXIS_TRANSDUC_2"/>
    <property type="match status" value="1"/>
</dbReference>
<dbReference type="EMBL" id="CP096115">
    <property type="protein sequence ID" value="UUX92682.1"/>
    <property type="molecule type" value="Genomic_DNA"/>
</dbReference>
<evidence type="ECO:0000259" key="5">
    <source>
        <dbReference type="PROSITE" id="PS50111"/>
    </source>
</evidence>